<feature type="region of interest" description="Disordered" evidence="1">
    <location>
        <begin position="73"/>
        <end position="95"/>
    </location>
</feature>
<reference evidence="2 3" key="1">
    <citation type="submission" date="2019-05" db="EMBL/GenBank/DDBJ databases">
        <title>Another draft genome of Portunus trituberculatus and its Hox gene families provides insights of decapod evolution.</title>
        <authorList>
            <person name="Jeong J.-H."/>
            <person name="Song I."/>
            <person name="Kim S."/>
            <person name="Choi T."/>
            <person name="Kim D."/>
            <person name="Ryu S."/>
            <person name="Kim W."/>
        </authorList>
    </citation>
    <scope>NUCLEOTIDE SEQUENCE [LARGE SCALE GENOMIC DNA]</scope>
    <source>
        <tissue evidence="2">Muscle</tissue>
    </source>
</reference>
<comment type="caution">
    <text evidence="2">The sequence shown here is derived from an EMBL/GenBank/DDBJ whole genome shotgun (WGS) entry which is preliminary data.</text>
</comment>
<protein>
    <submittedName>
        <fullName evidence="2">Uncharacterized protein</fullName>
    </submittedName>
</protein>
<gene>
    <name evidence="2" type="ORF">E2C01_085323</name>
</gene>
<dbReference type="AlphaFoldDB" id="A0A5B7J7A8"/>
<feature type="compositionally biased region" description="Basic and acidic residues" evidence="1">
    <location>
        <begin position="80"/>
        <end position="95"/>
    </location>
</feature>
<proteinExistence type="predicted"/>
<sequence>MAVGNTMGSPMSNECPVNSPKVLCLPSKFVYCLKSDSCGLAGSGQGAISRRWMAGTKWVAGGRLVVAGRDLPTFGAGRADGGKVEEGEGEEGRKR</sequence>
<keyword evidence="3" id="KW-1185">Reference proteome</keyword>
<name>A0A5B7J7A8_PORTR</name>
<evidence type="ECO:0000313" key="2">
    <source>
        <dbReference type="EMBL" id="MPC90343.1"/>
    </source>
</evidence>
<evidence type="ECO:0000313" key="3">
    <source>
        <dbReference type="Proteomes" id="UP000324222"/>
    </source>
</evidence>
<dbReference type="Proteomes" id="UP000324222">
    <property type="component" value="Unassembled WGS sequence"/>
</dbReference>
<evidence type="ECO:0000256" key="1">
    <source>
        <dbReference type="SAM" id="MobiDB-lite"/>
    </source>
</evidence>
<accession>A0A5B7J7A8</accession>
<dbReference type="EMBL" id="VSRR010084031">
    <property type="protein sequence ID" value="MPC90343.1"/>
    <property type="molecule type" value="Genomic_DNA"/>
</dbReference>
<organism evidence="2 3">
    <name type="scientific">Portunus trituberculatus</name>
    <name type="common">Swimming crab</name>
    <name type="synonym">Neptunus trituberculatus</name>
    <dbReference type="NCBI Taxonomy" id="210409"/>
    <lineage>
        <taxon>Eukaryota</taxon>
        <taxon>Metazoa</taxon>
        <taxon>Ecdysozoa</taxon>
        <taxon>Arthropoda</taxon>
        <taxon>Crustacea</taxon>
        <taxon>Multicrustacea</taxon>
        <taxon>Malacostraca</taxon>
        <taxon>Eumalacostraca</taxon>
        <taxon>Eucarida</taxon>
        <taxon>Decapoda</taxon>
        <taxon>Pleocyemata</taxon>
        <taxon>Brachyura</taxon>
        <taxon>Eubrachyura</taxon>
        <taxon>Portunoidea</taxon>
        <taxon>Portunidae</taxon>
        <taxon>Portuninae</taxon>
        <taxon>Portunus</taxon>
    </lineage>
</organism>